<protein>
    <submittedName>
        <fullName evidence="6">2Fe-2S iron-sulfur cluster-binding protein</fullName>
    </submittedName>
</protein>
<dbReference type="SUPFAM" id="SSF47741">
    <property type="entry name" value="CO dehydrogenase ISP C-domain like"/>
    <property type="match status" value="1"/>
</dbReference>
<evidence type="ECO:0000256" key="4">
    <source>
        <dbReference type="ARBA" id="ARBA00023014"/>
    </source>
</evidence>
<keyword evidence="3" id="KW-0408">Iron</keyword>
<keyword evidence="1" id="KW-0001">2Fe-2S</keyword>
<dbReference type="Pfam" id="PF01799">
    <property type="entry name" value="Fer2_2"/>
    <property type="match status" value="1"/>
</dbReference>
<feature type="domain" description="[2Fe-2S]-binding" evidence="5">
    <location>
        <begin position="70"/>
        <end position="140"/>
    </location>
</feature>
<gene>
    <name evidence="6" type="ORF">RGD00_07495</name>
</gene>
<accession>A0ABU1F7N1</accession>
<dbReference type="PANTHER" id="PTHR44379:SF8">
    <property type="entry name" value="XANTHINE DEHYDROGENASE IRON-SULFUR-BINDING SUBUNIT XDHC-RELATED"/>
    <property type="match status" value="1"/>
</dbReference>
<dbReference type="RefSeq" id="WP_310456796.1">
    <property type="nucleotide sequence ID" value="NZ_JAVKPH010000006.1"/>
</dbReference>
<dbReference type="InterPro" id="IPR036884">
    <property type="entry name" value="2Fe-2S-bd_dom_sf"/>
</dbReference>
<dbReference type="Proteomes" id="UP001247754">
    <property type="component" value="Unassembled WGS sequence"/>
</dbReference>
<dbReference type="InterPro" id="IPR002888">
    <property type="entry name" value="2Fe-2S-bd"/>
</dbReference>
<dbReference type="PANTHER" id="PTHR44379">
    <property type="entry name" value="OXIDOREDUCTASE WITH IRON-SULFUR SUBUNIT"/>
    <property type="match status" value="1"/>
</dbReference>
<dbReference type="EMBL" id="JAVKPH010000006">
    <property type="protein sequence ID" value="MDR5652442.1"/>
    <property type="molecule type" value="Genomic_DNA"/>
</dbReference>
<comment type="caution">
    <text evidence="6">The sequence shown here is derived from an EMBL/GenBank/DDBJ whole genome shotgun (WGS) entry which is preliminary data.</text>
</comment>
<sequence>MRFIVNGVERELEVPPHRLLSELLHDLGLNVPPAPCCDGDCGAGMVLVDGMPVEAGLTLAWRARGRAVETAEGLAPPGSPVARAFAAAGADACPHCTPGVLVAAAQALRVNPWITEDEARAALMGNLCRCGGYVPQVAAILAAAGEIQTGGGA</sequence>
<dbReference type="SUPFAM" id="SSF54292">
    <property type="entry name" value="2Fe-2S ferredoxin-like"/>
    <property type="match status" value="1"/>
</dbReference>
<dbReference type="InterPro" id="IPR051452">
    <property type="entry name" value="Diverse_Oxidoreductases"/>
</dbReference>
<proteinExistence type="predicted"/>
<dbReference type="Gene3D" id="3.10.20.30">
    <property type="match status" value="1"/>
</dbReference>
<reference evidence="6 7" key="1">
    <citation type="submission" date="2023-09" db="EMBL/GenBank/DDBJ databases">
        <title>Xinfangfangia sedmenti sp. nov., isolated the sedment.</title>
        <authorList>
            <person name="Xu L."/>
        </authorList>
    </citation>
    <scope>NUCLEOTIDE SEQUENCE [LARGE SCALE GENOMIC DNA]</scope>
    <source>
        <strain evidence="6 7">LG-4</strain>
    </source>
</reference>
<evidence type="ECO:0000259" key="5">
    <source>
        <dbReference type="Pfam" id="PF01799"/>
    </source>
</evidence>
<evidence type="ECO:0000313" key="6">
    <source>
        <dbReference type="EMBL" id="MDR5652442.1"/>
    </source>
</evidence>
<evidence type="ECO:0000256" key="3">
    <source>
        <dbReference type="ARBA" id="ARBA00023004"/>
    </source>
</evidence>
<evidence type="ECO:0000313" key="7">
    <source>
        <dbReference type="Proteomes" id="UP001247754"/>
    </source>
</evidence>
<keyword evidence="7" id="KW-1185">Reference proteome</keyword>
<dbReference type="InterPro" id="IPR012675">
    <property type="entry name" value="Beta-grasp_dom_sf"/>
</dbReference>
<organism evidence="6 7">
    <name type="scientific">Ruixingdingia sedimenti</name>
    <dbReference type="NCBI Taxonomy" id="3073604"/>
    <lineage>
        <taxon>Bacteria</taxon>
        <taxon>Pseudomonadati</taxon>
        <taxon>Pseudomonadota</taxon>
        <taxon>Alphaproteobacteria</taxon>
        <taxon>Rhodobacterales</taxon>
        <taxon>Paracoccaceae</taxon>
        <taxon>Ruixingdingia</taxon>
    </lineage>
</organism>
<evidence type="ECO:0000256" key="1">
    <source>
        <dbReference type="ARBA" id="ARBA00022714"/>
    </source>
</evidence>
<keyword evidence="2" id="KW-0479">Metal-binding</keyword>
<evidence type="ECO:0000256" key="2">
    <source>
        <dbReference type="ARBA" id="ARBA00022723"/>
    </source>
</evidence>
<keyword evidence="4" id="KW-0411">Iron-sulfur</keyword>
<dbReference type="Gene3D" id="1.10.150.120">
    <property type="entry name" value="[2Fe-2S]-binding domain"/>
    <property type="match status" value="1"/>
</dbReference>
<name>A0ABU1F7N1_9RHOB</name>
<dbReference type="InterPro" id="IPR036010">
    <property type="entry name" value="2Fe-2S_ferredoxin-like_sf"/>
</dbReference>